<dbReference type="InterPro" id="IPR011009">
    <property type="entry name" value="Kinase-like_dom_sf"/>
</dbReference>
<dbReference type="OrthoDB" id="5569250at2759"/>
<dbReference type="PANTHER" id="PTHR38248">
    <property type="entry name" value="FUNK1 6"/>
    <property type="match status" value="1"/>
</dbReference>
<protein>
    <recommendedName>
        <fullName evidence="2">Fungal-type protein kinase domain-containing protein</fullName>
    </recommendedName>
</protein>
<keyword evidence="4" id="KW-1185">Reference proteome</keyword>
<accession>A0A2G8SI53</accession>
<dbReference type="PANTHER" id="PTHR38248:SF2">
    <property type="entry name" value="FUNK1 11"/>
    <property type="match status" value="1"/>
</dbReference>
<organism evidence="3 4">
    <name type="scientific">Ganoderma sinense ZZ0214-1</name>
    <dbReference type="NCBI Taxonomy" id="1077348"/>
    <lineage>
        <taxon>Eukaryota</taxon>
        <taxon>Fungi</taxon>
        <taxon>Dikarya</taxon>
        <taxon>Basidiomycota</taxon>
        <taxon>Agaricomycotina</taxon>
        <taxon>Agaricomycetes</taxon>
        <taxon>Polyporales</taxon>
        <taxon>Polyporaceae</taxon>
        <taxon>Ganoderma</taxon>
    </lineage>
</organism>
<dbReference type="SUPFAM" id="SSF56112">
    <property type="entry name" value="Protein kinase-like (PK-like)"/>
    <property type="match status" value="1"/>
</dbReference>
<dbReference type="InterPro" id="IPR040976">
    <property type="entry name" value="Pkinase_fungal"/>
</dbReference>
<evidence type="ECO:0000256" key="1">
    <source>
        <dbReference type="SAM" id="MobiDB-lite"/>
    </source>
</evidence>
<evidence type="ECO:0000313" key="3">
    <source>
        <dbReference type="EMBL" id="PIL33442.1"/>
    </source>
</evidence>
<dbReference type="EMBL" id="AYKW01000007">
    <property type="protein sequence ID" value="PIL33442.1"/>
    <property type="molecule type" value="Genomic_DNA"/>
</dbReference>
<dbReference type="AlphaFoldDB" id="A0A2G8SI53"/>
<evidence type="ECO:0000313" key="4">
    <source>
        <dbReference type="Proteomes" id="UP000230002"/>
    </source>
</evidence>
<evidence type="ECO:0000259" key="2">
    <source>
        <dbReference type="Pfam" id="PF17667"/>
    </source>
</evidence>
<dbReference type="Proteomes" id="UP000230002">
    <property type="component" value="Unassembled WGS sequence"/>
</dbReference>
<feature type="region of interest" description="Disordered" evidence="1">
    <location>
        <begin position="21"/>
        <end position="41"/>
    </location>
</feature>
<reference evidence="3 4" key="1">
    <citation type="journal article" date="2015" name="Sci. Rep.">
        <title>Chromosome-level genome map provides insights into diverse defense mechanisms in the medicinal fungus Ganoderma sinense.</title>
        <authorList>
            <person name="Zhu Y."/>
            <person name="Xu J."/>
            <person name="Sun C."/>
            <person name="Zhou S."/>
            <person name="Xu H."/>
            <person name="Nelson D.R."/>
            <person name="Qian J."/>
            <person name="Song J."/>
            <person name="Luo H."/>
            <person name="Xiang L."/>
            <person name="Li Y."/>
            <person name="Xu Z."/>
            <person name="Ji A."/>
            <person name="Wang L."/>
            <person name="Lu S."/>
            <person name="Hayward A."/>
            <person name="Sun W."/>
            <person name="Li X."/>
            <person name="Schwartz D.C."/>
            <person name="Wang Y."/>
            <person name="Chen S."/>
        </authorList>
    </citation>
    <scope>NUCLEOTIDE SEQUENCE [LARGE SCALE GENOMIC DNA]</scope>
    <source>
        <strain evidence="3 4">ZZ0214-1</strain>
    </source>
</reference>
<name>A0A2G8SI53_9APHY</name>
<sequence length="672" mass="76907">MFLTVDPANFLQSFVPSASLDVRQPNNPLHDVQQPPTTEADMRKEYSTRLKIAFPDTEFTFLPFAPNDVEDNSARTLPRFRVDLPLMCESANQDPFDDNLPTGAPRDRQRRAAFDQVFAQVEHILHHQYRTFLFMVIFVGLSARLVRFDRSSVFVTRRFDITGSDVLIDFLARYTHLFPEDRGHDTTARYIDPTARDSSFLADKMRRYLQDAKTRKEEDYVIEMWGASLDERWPWWKLRVSDELTKKDRWFVVGKPSFQAHGILSRGTRCYVAVELLTDADENETLAKHFVYLKDCWRVAVDTTDDDSEGIQKEGKTLRRLNEAKVAHVPTLVAHGDIQGLATQAPDVLKVHEKHRRRMKSYHHYRLVVEEVGKPLSQFKNSGQLLLVMHDCLKAHSEAFQIGIIHGDISGGNILLHKDKKGDWRGLLTDWELSWDFHKDSKAHQLGRKGTPQFSAVRILDNPSKMVCVTDEIECFFHVLVYYAVRFLQHNLPDRLVDQFLNNYFEFSSGLTLTGELTAPELKRRVMETGRIPIDSCGPSKSLQFMWVNIPPKSSNQPDFPASLAPPNYNHPLNDLVSTLLSWFSALYKLERLKKAVPPDPAQGCLGGEVAFVFDYDVQHASPVSPPKPPSFADLAKLQDLADNVNHRTVLMLFRQACGKAYPNDKGDDKRP</sequence>
<dbReference type="Pfam" id="PF17667">
    <property type="entry name" value="Pkinase_fungal"/>
    <property type="match status" value="1"/>
</dbReference>
<dbReference type="Gene3D" id="1.10.510.10">
    <property type="entry name" value="Transferase(Phosphotransferase) domain 1"/>
    <property type="match status" value="1"/>
</dbReference>
<feature type="domain" description="Fungal-type protein kinase" evidence="2">
    <location>
        <begin position="107"/>
        <end position="482"/>
    </location>
</feature>
<comment type="caution">
    <text evidence="3">The sequence shown here is derived from an EMBL/GenBank/DDBJ whole genome shotgun (WGS) entry which is preliminary data.</text>
</comment>
<gene>
    <name evidence="3" type="ORF">GSI_04064</name>
</gene>
<proteinExistence type="predicted"/>